<evidence type="ECO:0000259" key="10">
    <source>
        <dbReference type="SMART" id="SM01002"/>
    </source>
</evidence>
<comment type="function">
    <text evidence="6">Catalyzes the reversible reductive amination of pyruvate to L-alanine.</text>
</comment>
<evidence type="ECO:0000256" key="4">
    <source>
        <dbReference type="ARBA" id="ARBA00023002"/>
    </source>
</evidence>
<feature type="binding site" evidence="8">
    <location>
        <position position="75"/>
    </location>
    <ligand>
        <name>substrate</name>
    </ligand>
</feature>
<proteinExistence type="inferred from homology"/>
<dbReference type="PROSITE" id="PS00837">
    <property type="entry name" value="ALADH_PNT_2"/>
    <property type="match status" value="1"/>
</dbReference>
<evidence type="ECO:0000313" key="13">
    <source>
        <dbReference type="Proteomes" id="UP000280344"/>
    </source>
</evidence>
<dbReference type="EC" id="1.4.1.1" evidence="3 6"/>
<feature type="domain" description="Alanine dehydrogenase/pyridine nucleotide transhydrogenase N-terminal" evidence="11">
    <location>
        <begin position="4"/>
        <end position="137"/>
    </location>
</feature>
<evidence type="ECO:0000256" key="9">
    <source>
        <dbReference type="PIRSR" id="PIRSR000183-3"/>
    </source>
</evidence>
<evidence type="ECO:0000256" key="2">
    <source>
        <dbReference type="ARBA" id="ARBA00005689"/>
    </source>
</evidence>
<dbReference type="OrthoDB" id="9804592at2"/>
<gene>
    <name evidence="12" type="primary">ald</name>
    <name evidence="12" type="ORF">EJ997_03575</name>
</gene>
<feature type="active site" description="Proton donor/acceptor" evidence="7">
    <location>
        <position position="96"/>
    </location>
</feature>
<evidence type="ECO:0000256" key="8">
    <source>
        <dbReference type="PIRSR" id="PIRSR000183-2"/>
    </source>
</evidence>
<evidence type="ECO:0000256" key="7">
    <source>
        <dbReference type="PIRSR" id="PIRSR000183-1"/>
    </source>
</evidence>
<dbReference type="InterPro" id="IPR007886">
    <property type="entry name" value="AlaDH/PNT_N"/>
</dbReference>
<comment type="similarity">
    <text evidence="2 6">Belongs to the AlaDH/PNT family.</text>
</comment>
<dbReference type="KEGG" id="flh:EJ997_03575"/>
<evidence type="ECO:0000313" key="12">
    <source>
        <dbReference type="EMBL" id="AZQ76564.1"/>
    </source>
</evidence>
<evidence type="ECO:0000256" key="5">
    <source>
        <dbReference type="ARBA" id="ARBA00023027"/>
    </source>
</evidence>
<evidence type="ECO:0000259" key="11">
    <source>
        <dbReference type="SMART" id="SM01003"/>
    </source>
</evidence>
<dbReference type="PANTHER" id="PTHR42795:SF1">
    <property type="entry name" value="ALANINE DEHYDROGENASE"/>
    <property type="match status" value="1"/>
</dbReference>
<dbReference type="PIRSF" id="PIRSF000183">
    <property type="entry name" value="Alanine_dh"/>
    <property type="match status" value="1"/>
</dbReference>
<feature type="binding site" evidence="9">
    <location>
        <position position="220"/>
    </location>
    <ligand>
        <name>NAD(+)</name>
        <dbReference type="ChEBI" id="CHEBI:57540"/>
    </ligand>
</feature>
<dbReference type="GO" id="GO:0042853">
    <property type="term" value="P:L-alanine catabolic process"/>
    <property type="evidence" value="ECO:0007669"/>
    <property type="project" value="UniProtKB-UniPathway"/>
</dbReference>
<feature type="binding site" evidence="9">
    <location>
        <position position="134"/>
    </location>
    <ligand>
        <name>NAD(+)</name>
        <dbReference type="ChEBI" id="CHEBI:57540"/>
    </ligand>
</feature>
<dbReference type="InterPro" id="IPR036291">
    <property type="entry name" value="NAD(P)-bd_dom_sf"/>
</dbReference>
<dbReference type="GO" id="GO:0005886">
    <property type="term" value="C:plasma membrane"/>
    <property type="evidence" value="ECO:0007669"/>
    <property type="project" value="TreeGrafter"/>
</dbReference>
<comment type="catalytic activity">
    <reaction evidence="6">
        <text>L-alanine + NAD(+) + H2O = pyruvate + NH4(+) + NADH + H(+)</text>
        <dbReference type="Rhea" id="RHEA:18405"/>
        <dbReference type="ChEBI" id="CHEBI:15361"/>
        <dbReference type="ChEBI" id="CHEBI:15377"/>
        <dbReference type="ChEBI" id="CHEBI:15378"/>
        <dbReference type="ChEBI" id="CHEBI:28938"/>
        <dbReference type="ChEBI" id="CHEBI:57540"/>
        <dbReference type="ChEBI" id="CHEBI:57945"/>
        <dbReference type="ChEBI" id="CHEBI:57972"/>
        <dbReference type="EC" id="1.4.1.1"/>
    </reaction>
</comment>
<protein>
    <recommendedName>
        <fullName evidence="3 6">Alanine dehydrogenase</fullName>
        <ecNumber evidence="3 6">1.4.1.1</ecNumber>
    </recommendedName>
</protein>
<feature type="binding site" evidence="8">
    <location>
        <position position="15"/>
    </location>
    <ligand>
        <name>substrate</name>
    </ligand>
</feature>
<dbReference type="SMART" id="SM01003">
    <property type="entry name" value="AlaDh_PNT_N"/>
    <property type="match status" value="1"/>
</dbReference>
<reference evidence="12 13" key="1">
    <citation type="submission" date="2018-12" db="EMBL/GenBank/DDBJ databases">
        <title>Complete genome sequence of Flaviflexus sp. H23T48.</title>
        <authorList>
            <person name="Bae J.-W."/>
            <person name="Lee J.-Y."/>
        </authorList>
    </citation>
    <scope>NUCLEOTIDE SEQUENCE [LARGE SCALE GENOMIC DNA]</scope>
    <source>
        <strain evidence="12 13">H23T48</strain>
    </source>
</reference>
<dbReference type="InterPro" id="IPR007698">
    <property type="entry name" value="AlaDH/PNT_NAD(H)-bd"/>
</dbReference>
<evidence type="ECO:0000256" key="1">
    <source>
        <dbReference type="ARBA" id="ARBA00005206"/>
    </source>
</evidence>
<feature type="domain" description="Alanine dehydrogenase/pyridine nucleotide transhydrogenase NAD(H)-binding" evidence="10">
    <location>
        <begin position="149"/>
        <end position="297"/>
    </location>
</feature>
<feature type="binding site" evidence="9">
    <location>
        <position position="279"/>
    </location>
    <ligand>
        <name>NAD(+)</name>
        <dbReference type="ChEBI" id="CHEBI:57540"/>
    </ligand>
</feature>
<feature type="binding site" evidence="9">
    <location>
        <begin position="298"/>
        <end position="301"/>
    </location>
    <ligand>
        <name>NAD(+)</name>
        <dbReference type="ChEBI" id="CHEBI:57540"/>
    </ligand>
</feature>
<dbReference type="GO" id="GO:0000166">
    <property type="term" value="F:nucleotide binding"/>
    <property type="evidence" value="ECO:0007669"/>
    <property type="project" value="UniProtKB-KW"/>
</dbReference>
<dbReference type="Pfam" id="PF05222">
    <property type="entry name" value="AlaDh_PNT_N"/>
    <property type="match status" value="1"/>
</dbReference>
<accession>A0A3Q9G145</accession>
<sequence>MIIGIPVEIKDDEARVGLTPAGAAELTAAGHTVLVQSGAGMGARCSDDAYRDAGAEITDSAEEVWKNAELLIKVKEPIGHELEYLREGLTVFTYFHLAADEELSRRVVDSGVTAIAYETVQLRNKSLPLLMPMSEIAGRLAPQEAAHQLMKPFGGPGRLMGGVPGVPPVRTLILGAGTVGSHAAKVAVGMGADVTIMDVNTEKLRGLDREYGTKIRTHTSSPAHIRDEAALSDVIIGTALIPGARTPQLVTEDMFDSLKDDVLLVDVAIDQGGCFQGSRPTSHHDPVYRTDNRIYYCVGNMPGAVPVSATTALTDQTLPYIKALANGPFAAMKERHDLALGLQATRGKLVEKGVAEAFDLPLTELETVLDNAAD</sequence>
<dbReference type="PANTHER" id="PTHR42795">
    <property type="entry name" value="ALANINE DEHYDROGENASE"/>
    <property type="match status" value="1"/>
</dbReference>
<evidence type="ECO:0000256" key="3">
    <source>
        <dbReference type="ARBA" id="ARBA00012897"/>
    </source>
</evidence>
<dbReference type="CDD" id="cd05305">
    <property type="entry name" value="L-AlaDH"/>
    <property type="match status" value="1"/>
</dbReference>
<dbReference type="Pfam" id="PF01262">
    <property type="entry name" value="AlaDh_PNT_C"/>
    <property type="match status" value="1"/>
</dbReference>
<dbReference type="SMART" id="SM01002">
    <property type="entry name" value="AlaDh_PNT_C"/>
    <property type="match status" value="1"/>
</dbReference>
<dbReference type="Proteomes" id="UP000280344">
    <property type="component" value="Chromosome"/>
</dbReference>
<name>A0A3Q9G145_9ACTO</name>
<keyword evidence="4 6" id="KW-0560">Oxidoreductase</keyword>
<dbReference type="AlphaFoldDB" id="A0A3Q9G145"/>
<dbReference type="RefSeq" id="WP_126703372.1">
    <property type="nucleotide sequence ID" value="NZ_CP034593.1"/>
</dbReference>
<dbReference type="SUPFAM" id="SSF52283">
    <property type="entry name" value="Formate/glycerate dehydrogenase catalytic domain-like"/>
    <property type="match status" value="1"/>
</dbReference>
<feature type="binding site" evidence="9">
    <location>
        <begin position="267"/>
        <end position="270"/>
    </location>
    <ligand>
        <name>NAD(+)</name>
        <dbReference type="ChEBI" id="CHEBI:57540"/>
    </ligand>
</feature>
<dbReference type="InterPro" id="IPR008143">
    <property type="entry name" value="Ala_DH/PNT_CS2"/>
</dbReference>
<feature type="binding site" evidence="9">
    <location>
        <position position="203"/>
    </location>
    <ligand>
        <name>NAD(+)</name>
        <dbReference type="ChEBI" id="CHEBI:57540"/>
    </ligand>
</feature>
<keyword evidence="13" id="KW-1185">Reference proteome</keyword>
<dbReference type="NCBIfam" id="TIGR00518">
    <property type="entry name" value="alaDH"/>
    <property type="match status" value="1"/>
</dbReference>
<keyword evidence="9" id="KW-0547">Nucleotide-binding</keyword>
<dbReference type="Gene3D" id="3.40.50.720">
    <property type="entry name" value="NAD(P)-binding Rossmann-like Domain"/>
    <property type="match status" value="2"/>
</dbReference>
<feature type="binding site" evidence="9">
    <location>
        <position position="198"/>
    </location>
    <ligand>
        <name>NAD(+)</name>
        <dbReference type="ChEBI" id="CHEBI:57540"/>
    </ligand>
</feature>
<dbReference type="GO" id="GO:0000286">
    <property type="term" value="F:alanine dehydrogenase activity"/>
    <property type="evidence" value="ECO:0007669"/>
    <property type="project" value="UniProtKB-UniRule"/>
</dbReference>
<comment type="pathway">
    <text evidence="1 6">Amino-acid degradation; L-alanine degradation via dehydrogenase pathway; NH(3) and pyruvate from L-alanine: step 1/1.</text>
</comment>
<dbReference type="SUPFAM" id="SSF51735">
    <property type="entry name" value="NAD(P)-binding Rossmann-fold domains"/>
    <property type="match status" value="1"/>
</dbReference>
<dbReference type="UniPathway" id="UPA00527">
    <property type="reaction ID" value="UER00585"/>
</dbReference>
<dbReference type="InterPro" id="IPR008141">
    <property type="entry name" value="Ala_DH"/>
</dbReference>
<evidence type="ECO:0000256" key="6">
    <source>
        <dbReference type="PIRNR" id="PIRNR000183"/>
    </source>
</evidence>
<feature type="active site" description="Proton donor/acceptor" evidence="7">
    <location>
        <position position="270"/>
    </location>
</feature>
<dbReference type="EMBL" id="CP034593">
    <property type="protein sequence ID" value="AZQ76564.1"/>
    <property type="molecule type" value="Genomic_DNA"/>
</dbReference>
<organism evidence="12 13">
    <name type="scientific">Flaviflexus ciconiae</name>
    <dbReference type="NCBI Taxonomy" id="2496867"/>
    <lineage>
        <taxon>Bacteria</taxon>
        <taxon>Bacillati</taxon>
        <taxon>Actinomycetota</taxon>
        <taxon>Actinomycetes</taxon>
        <taxon>Actinomycetales</taxon>
        <taxon>Actinomycetaceae</taxon>
        <taxon>Flaviflexus</taxon>
    </lineage>
</organism>
<keyword evidence="5 6" id="KW-0520">NAD</keyword>